<reference evidence="3 4" key="1">
    <citation type="submission" date="2020-08" db="EMBL/GenBank/DDBJ databases">
        <title>Genomic Encyclopedia of Type Strains, Phase IV (KMG-IV): sequencing the most valuable type-strain genomes for metagenomic binning, comparative biology and taxonomic classification.</title>
        <authorList>
            <person name="Goeker M."/>
        </authorList>
    </citation>
    <scope>NUCLEOTIDE SEQUENCE [LARGE SCALE GENOMIC DNA]</scope>
    <source>
        <strain evidence="3 4">DSM 26575</strain>
    </source>
</reference>
<evidence type="ECO:0000313" key="3">
    <source>
        <dbReference type="EMBL" id="MBB3964333.1"/>
    </source>
</evidence>
<dbReference type="AlphaFoldDB" id="A0A7W6CNM3"/>
<keyword evidence="2" id="KW-0732">Signal</keyword>
<sequence length="47" mass="4977">MTKIIGAAAILTIALATYAASLNPYDAGRVQANQPQQTDDRDTASIR</sequence>
<accession>A0A7W6CNM3</accession>
<feature type="compositionally biased region" description="Basic and acidic residues" evidence="1">
    <location>
        <begin position="38"/>
        <end position="47"/>
    </location>
</feature>
<feature type="region of interest" description="Disordered" evidence="1">
    <location>
        <begin position="27"/>
        <end position="47"/>
    </location>
</feature>
<organism evidence="3 4">
    <name type="scientific">Rhizobium metallidurans</name>
    <dbReference type="NCBI Taxonomy" id="1265931"/>
    <lineage>
        <taxon>Bacteria</taxon>
        <taxon>Pseudomonadati</taxon>
        <taxon>Pseudomonadota</taxon>
        <taxon>Alphaproteobacteria</taxon>
        <taxon>Hyphomicrobiales</taxon>
        <taxon>Rhizobiaceae</taxon>
        <taxon>Rhizobium/Agrobacterium group</taxon>
        <taxon>Rhizobium</taxon>
    </lineage>
</organism>
<dbReference type="EMBL" id="JACIDW010000004">
    <property type="protein sequence ID" value="MBB3964333.1"/>
    <property type="molecule type" value="Genomic_DNA"/>
</dbReference>
<proteinExistence type="predicted"/>
<dbReference type="RefSeq" id="WP_183900136.1">
    <property type="nucleotide sequence ID" value="NZ_JACIDW010000004.1"/>
</dbReference>
<gene>
    <name evidence="3" type="ORF">GGQ67_001990</name>
</gene>
<evidence type="ECO:0000256" key="2">
    <source>
        <dbReference type="SAM" id="SignalP"/>
    </source>
</evidence>
<feature type="signal peptide" evidence="2">
    <location>
        <begin position="1"/>
        <end position="19"/>
    </location>
</feature>
<evidence type="ECO:0000256" key="1">
    <source>
        <dbReference type="SAM" id="MobiDB-lite"/>
    </source>
</evidence>
<evidence type="ECO:0000313" key="4">
    <source>
        <dbReference type="Proteomes" id="UP000582090"/>
    </source>
</evidence>
<protein>
    <submittedName>
        <fullName evidence="3">Uncharacterized protein</fullName>
    </submittedName>
</protein>
<feature type="chain" id="PRO_5030949598" evidence="2">
    <location>
        <begin position="20"/>
        <end position="47"/>
    </location>
</feature>
<keyword evidence="4" id="KW-1185">Reference proteome</keyword>
<name>A0A7W6CNM3_9HYPH</name>
<comment type="caution">
    <text evidence="3">The sequence shown here is derived from an EMBL/GenBank/DDBJ whole genome shotgun (WGS) entry which is preliminary data.</text>
</comment>
<dbReference type="Proteomes" id="UP000582090">
    <property type="component" value="Unassembled WGS sequence"/>
</dbReference>